<organism evidence="2 3">
    <name type="scientific">Methylomonas koyamae</name>
    <dbReference type="NCBI Taxonomy" id="702114"/>
    <lineage>
        <taxon>Bacteria</taxon>
        <taxon>Pseudomonadati</taxon>
        <taxon>Pseudomonadota</taxon>
        <taxon>Gammaproteobacteria</taxon>
        <taxon>Methylococcales</taxon>
        <taxon>Methylococcaceae</taxon>
        <taxon>Methylomonas</taxon>
    </lineage>
</organism>
<dbReference type="RefSeq" id="WP_064027585.1">
    <property type="nucleotide sequence ID" value="NZ_LUUK01000151.1"/>
</dbReference>
<proteinExistence type="predicted"/>
<accession>A0A177NR26</accession>
<keyword evidence="3" id="KW-1185">Reference proteome</keyword>
<dbReference type="OrthoDB" id="5574115at2"/>
<evidence type="ECO:0008006" key="4">
    <source>
        <dbReference type="Google" id="ProtNLM"/>
    </source>
</evidence>
<reference evidence="3" key="1">
    <citation type="submission" date="2016-03" db="EMBL/GenBank/DDBJ databases">
        <authorList>
            <person name="Heylen K."/>
            <person name="De Vos P."/>
            <person name="Vekeman B."/>
        </authorList>
    </citation>
    <scope>NUCLEOTIDE SEQUENCE [LARGE SCALE GENOMIC DNA]</scope>
    <source>
        <strain evidence="3">R-45383</strain>
    </source>
</reference>
<feature type="region of interest" description="Disordered" evidence="1">
    <location>
        <begin position="108"/>
        <end position="137"/>
    </location>
</feature>
<evidence type="ECO:0000313" key="3">
    <source>
        <dbReference type="Proteomes" id="UP000077628"/>
    </source>
</evidence>
<comment type="caution">
    <text evidence="2">The sequence shown here is derived from an EMBL/GenBank/DDBJ whole genome shotgun (WGS) entry which is preliminary data.</text>
</comment>
<feature type="compositionally biased region" description="Basic and acidic residues" evidence="1">
    <location>
        <begin position="112"/>
        <end position="122"/>
    </location>
</feature>
<evidence type="ECO:0000313" key="2">
    <source>
        <dbReference type="EMBL" id="OAI19994.1"/>
    </source>
</evidence>
<sequence>MKSVYFVLIRTLVIVLPNLAVAELYKCSENGKITYQAKPCRNKSAEKQVDIEISNPERNAKALERLKEVEADYQAKKEQEALREKAQHEAALRAAEVKALERNANAQVDQSEAMRKQVKELDSAENVRGSIVGEKLR</sequence>
<dbReference type="Proteomes" id="UP000077628">
    <property type="component" value="Unassembled WGS sequence"/>
</dbReference>
<protein>
    <recommendedName>
        <fullName evidence="4">DUF4124 domain-containing protein</fullName>
    </recommendedName>
</protein>
<name>A0A177NR26_9GAMM</name>
<dbReference type="AlphaFoldDB" id="A0A177NR26"/>
<dbReference type="EMBL" id="LUUK01000151">
    <property type="protein sequence ID" value="OAI19994.1"/>
    <property type="molecule type" value="Genomic_DNA"/>
</dbReference>
<gene>
    <name evidence="2" type="ORF">A1355_03345</name>
</gene>
<evidence type="ECO:0000256" key="1">
    <source>
        <dbReference type="SAM" id="MobiDB-lite"/>
    </source>
</evidence>
<dbReference type="STRING" id="702114.A1355_03345"/>